<comment type="subcellular location">
    <subcellularLocation>
        <location evidence="1">Cell inner membrane</location>
        <topology evidence="1">Single-pass membrane protein</topology>
    </subcellularLocation>
</comment>
<evidence type="ECO:0000313" key="10">
    <source>
        <dbReference type="Proteomes" id="UP000633418"/>
    </source>
</evidence>
<dbReference type="GO" id="GO:0015628">
    <property type="term" value="P:protein secretion by the type II secretion system"/>
    <property type="evidence" value="ECO:0007669"/>
    <property type="project" value="InterPro"/>
</dbReference>
<dbReference type="GO" id="GO:0015627">
    <property type="term" value="C:type II protein secretion system complex"/>
    <property type="evidence" value="ECO:0007669"/>
    <property type="project" value="InterPro"/>
</dbReference>
<evidence type="ECO:0000256" key="3">
    <source>
        <dbReference type="ARBA" id="ARBA00022481"/>
    </source>
</evidence>
<keyword evidence="10" id="KW-1185">Reference proteome</keyword>
<dbReference type="InterPro" id="IPR022346">
    <property type="entry name" value="T2SS_GspH"/>
</dbReference>
<reference evidence="9 10" key="2">
    <citation type="journal article" date="2021" name="Microorganisms">
        <title>The Ever-Expanding Pseudomonas Genus: Description of 43 New Species and Partition of the Pseudomonas putida Group.</title>
        <authorList>
            <person name="Girard L."/>
            <person name="Lood C."/>
            <person name="Hofte M."/>
            <person name="Vandamme P."/>
            <person name="Rokni-Zadeh H."/>
            <person name="van Noort V."/>
            <person name="Lavigne R."/>
            <person name="De Mot R."/>
        </authorList>
    </citation>
    <scope>NUCLEOTIDE SEQUENCE [LARGE SCALE GENOMIC DNA]</scope>
    <source>
        <strain evidence="9 10">RW9S1A</strain>
    </source>
</reference>
<dbReference type="Proteomes" id="UP000633418">
    <property type="component" value="Chromosome"/>
</dbReference>
<proteinExistence type="predicted"/>
<evidence type="ECO:0000313" key="9">
    <source>
        <dbReference type="EMBL" id="QXI40881.1"/>
    </source>
</evidence>
<keyword evidence="4" id="KW-0997">Cell inner membrane</keyword>
<keyword evidence="5" id="KW-0812">Transmembrane</keyword>
<dbReference type="EMBL" id="CP077095">
    <property type="protein sequence ID" value="QXI40881.1"/>
    <property type="molecule type" value="Genomic_DNA"/>
</dbReference>
<evidence type="ECO:0000256" key="1">
    <source>
        <dbReference type="ARBA" id="ARBA00004377"/>
    </source>
</evidence>
<feature type="domain" description="General secretion pathway GspH" evidence="8">
    <location>
        <begin position="32"/>
        <end position="134"/>
    </location>
</feature>
<evidence type="ECO:0000256" key="2">
    <source>
        <dbReference type="ARBA" id="ARBA00022475"/>
    </source>
</evidence>
<accession>A0A9E6U0E5</accession>
<dbReference type="GO" id="GO:0005886">
    <property type="term" value="C:plasma membrane"/>
    <property type="evidence" value="ECO:0007669"/>
    <property type="project" value="UniProtKB-SubCell"/>
</dbReference>
<dbReference type="AlphaFoldDB" id="A0A9E6U0E5"/>
<reference evidence="9 10" key="1">
    <citation type="journal article" date="2020" name="Microorganisms">
        <title>Reliable Identification of Environmental Pseudomonas Isolates Using the rpoD Gene.</title>
        <authorList>
            <consortium name="The Broad Institute Genome Sequencing Platform"/>
            <person name="Girard L."/>
            <person name="Lood C."/>
            <person name="Rokni-Zadeh H."/>
            <person name="van Noort V."/>
            <person name="Lavigne R."/>
            <person name="De Mot R."/>
        </authorList>
    </citation>
    <scope>NUCLEOTIDE SEQUENCE [LARGE SCALE GENOMIC DNA]</scope>
    <source>
        <strain evidence="9 10">RW9S1A</strain>
    </source>
</reference>
<evidence type="ECO:0000256" key="5">
    <source>
        <dbReference type="ARBA" id="ARBA00022692"/>
    </source>
</evidence>
<organism evidence="9 10">
    <name type="scientific">Pseudomonas xantholysinigenes</name>
    <dbReference type="NCBI Taxonomy" id="2745490"/>
    <lineage>
        <taxon>Bacteria</taxon>
        <taxon>Pseudomonadati</taxon>
        <taxon>Pseudomonadota</taxon>
        <taxon>Gammaproteobacteria</taxon>
        <taxon>Pseudomonadales</taxon>
        <taxon>Pseudomonadaceae</taxon>
        <taxon>Pseudomonas</taxon>
    </lineage>
</organism>
<name>A0A9E6U0E5_9PSED</name>
<evidence type="ECO:0000256" key="7">
    <source>
        <dbReference type="ARBA" id="ARBA00023136"/>
    </source>
</evidence>
<evidence type="ECO:0000256" key="6">
    <source>
        <dbReference type="ARBA" id="ARBA00022989"/>
    </source>
</evidence>
<keyword evidence="7" id="KW-0472">Membrane</keyword>
<evidence type="ECO:0000259" key="8">
    <source>
        <dbReference type="Pfam" id="PF12019"/>
    </source>
</evidence>
<keyword evidence="3" id="KW-0488">Methylation</keyword>
<keyword evidence="6" id="KW-1133">Transmembrane helix</keyword>
<sequence>MMSALAIGSLLTHVGVTAYARLSDTLQQAAVAQDLAHALRATRNQAALQQQALTFSPLEGDWGKGWRVSRERDGQLLREQRLARPTRIVASSNREVRFSQRGAPIGVGFVGITLDICQRGGPGSQHQVVLSPSGRVSLRSDEGRRCAEG</sequence>
<dbReference type="KEGG" id="pxn:HU772_003790"/>
<gene>
    <name evidence="9" type="ORF">HU772_003790</name>
</gene>
<protein>
    <submittedName>
        <fullName evidence="9">GspH/FimT family protein</fullName>
    </submittedName>
</protein>
<keyword evidence="2" id="KW-1003">Cell membrane</keyword>
<dbReference type="Gene3D" id="3.55.40.10">
    <property type="entry name" value="minor pseudopilin epsh domain"/>
    <property type="match status" value="1"/>
</dbReference>
<dbReference type="Pfam" id="PF12019">
    <property type="entry name" value="GspH"/>
    <property type="match status" value="1"/>
</dbReference>
<evidence type="ECO:0000256" key="4">
    <source>
        <dbReference type="ARBA" id="ARBA00022519"/>
    </source>
</evidence>